<dbReference type="Gene3D" id="2.60.40.1890">
    <property type="entry name" value="PCu(A)C copper chaperone"/>
    <property type="match status" value="1"/>
</dbReference>
<evidence type="ECO:0000313" key="3">
    <source>
        <dbReference type="EMBL" id="KUL27595.1"/>
    </source>
</evidence>
<sequence>MRSLGTRRAALVAGVATTGIIALAGCSAGQVAETAILNTPIAGVNAESADGSVFVRNAQVEYNGIAGYKSGANAPLELSLFNQTEKEVTVSITSAAIKQPQVVSAAQVGFVTEAPPVSAPAVSTSASVSASLEPSAPALPTSTPTPTVTAAQIKIAPLGSAVYQPDDAAKLQLIKLSDDLKPGEKVNLVFSFSNGAADLTIQAPVAVPGTPASRGPAAEGENTEHE</sequence>
<dbReference type="EMBL" id="LLZH01000297">
    <property type="protein sequence ID" value="KUL27595.1"/>
    <property type="molecule type" value="Genomic_DNA"/>
</dbReference>
<keyword evidence="2" id="KW-0732">Signal</keyword>
<feature type="chain" id="PRO_5007151250" description="Copper chaperone PCu(A)C" evidence="2">
    <location>
        <begin position="25"/>
        <end position="226"/>
    </location>
</feature>
<dbReference type="AlphaFoldDB" id="A0A117MNU3"/>
<dbReference type="PROSITE" id="PS51257">
    <property type="entry name" value="PROKAR_LIPOPROTEIN"/>
    <property type="match status" value="1"/>
</dbReference>
<feature type="region of interest" description="Disordered" evidence="1">
    <location>
        <begin position="207"/>
        <end position="226"/>
    </location>
</feature>
<dbReference type="InterPro" id="IPR036182">
    <property type="entry name" value="PCuAC_sf"/>
</dbReference>
<reference evidence="3 4" key="1">
    <citation type="submission" date="2015-10" db="EMBL/GenBank/DDBJ databases">
        <authorList>
            <person name="Gilbert D.G."/>
        </authorList>
    </citation>
    <scope>NUCLEOTIDE SEQUENCE [LARGE SCALE GENOMIC DNA]</scope>
    <source>
        <strain evidence="3 4">NRRL B-16712</strain>
    </source>
</reference>
<keyword evidence="4" id="KW-1185">Reference proteome</keyword>
<comment type="caution">
    <text evidence="3">The sequence shown here is derived from an EMBL/GenBank/DDBJ whole genome shotgun (WGS) entry which is preliminary data.</text>
</comment>
<gene>
    <name evidence="3" type="ORF">ADL15_34810</name>
</gene>
<protein>
    <recommendedName>
        <fullName evidence="5">Copper chaperone PCu(A)C</fullName>
    </recommendedName>
</protein>
<organism evidence="3 4">
    <name type="scientific">Actinoplanes awajinensis subsp. mycoplanecinus</name>
    <dbReference type="NCBI Taxonomy" id="135947"/>
    <lineage>
        <taxon>Bacteria</taxon>
        <taxon>Bacillati</taxon>
        <taxon>Actinomycetota</taxon>
        <taxon>Actinomycetes</taxon>
        <taxon>Micromonosporales</taxon>
        <taxon>Micromonosporaceae</taxon>
        <taxon>Actinoplanes</taxon>
    </lineage>
</organism>
<evidence type="ECO:0008006" key="5">
    <source>
        <dbReference type="Google" id="ProtNLM"/>
    </source>
</evidence>
<name>A0A117MNU3_9ACTN</name>
<dbReference type="RefSeq" id="WP_067700139.1">
    <property type="nucleotide sequence ID" value="NZ_LLZH01000297.1"/>
</dbReference>
<evidence type="ECO:0000256" key="2">
    <source>
        <dbReference type="SAM" id="SignalP"/>
    </source>
</evidence>
<accession>A0A117MNU3</accession>
<dbReference type="OrthoDB" id="3380373at2"/>
<feature type="signal peptide" evidence="2">
    <location>
        <begin position="1"/>
        <end position="24"/>
    </location>
</feature>
<evidence type="ECO:0000256" key="1">
    <source>
        <dbReference type="SAM" id="MobiDB-lite"/>
    </source>
</evidence>
<evidence type="ECO:0000313" key="4">
    <source>
        <dbReference type="Proteomes" id="UP000053244"/>
    </source>
</evidence>
<proteinExistence type="predicted"/>
<dbReference type="Proteomes" id="UP000053244">
    <property type="component" value="Unassembled WGS sequence"/>
</dbReference>